<dbReference type="EMBL" id="PJQY01000125">
    <property type="protein sequence ID" value="PQQ18084.1"/>
    <property type="molecule type" value="Genomic_DNA"/>
</dbReference>
<feature type="compositionally biased region" description="Polar residues" evidence="1">
    <location>
        <begin position="78"/>
        <end position="95"/>
    </location>
</feature>
<evidence type="ECO:0000313" key="3">
    <source>
        <dbReference type="Proteomes" id="UP000250321"/>
    </source>
</evidence>
<dbReference type="OrthoDB" id="10498796at2759"/>
<dbReference type="Proteomes" id="UP000250321">
    <property type="component" value="Unassembled WGS sequence"/>
</dbReference>
<organism evidence="2 3">
    <name type="scientific">Prunus yedoensis var. nudiflora</name>
    <dbReference type="NCBI Taxonomy" id="2094558"/>
    <lineage>
        <taxon>Eukaryota</taxon>
        <taxon>Viridiplantae</taxon>
        <taxon>Streptophyta</taxon>
        <taxon>Embryophyta</taxon>
        <taxon>Tracheophyta</taxon>
        <taxon>Spermatophyta</taxon>
        <taxon>Magnoliopsida</taxon>
        <taxon>eudicotyledons</taxon>
        <taxon>Gunneridae</taxon>
        <taxon>Pentapetalae</taxon>
        <taxon>rosids</taxon>
        <taxon>fabids</taxon>
        <taxon>Rosales</taxon>
        <taxon>Rosaceae</taxon>
        <taxon>Amygdaloideae</taxon>
        <taxon>Amygdaleae</taxon>
        <taxon>Prunus</taxon>
    </lineage>
</organism>
<feature type="compositionally biased region" description="Low complexity" evidence="1">
    <location>
        <begin position="96"/>
        <end position="114"/>
    </location>
</feature>
<dbReference type="AlphaFoldDB" id="A0A314ZL18"/>
<evidence type="ECO:0000313" key="2">
    <source>
        <dbReference type="EMBL" id="PQQ18084.1"/>
    </source>
</evidence>
<proteinExistence type="predicted"/>
<gene>
    <name evidence="2" type="ORF">Pyn_05791</name>
</gene>
<feature type="region of interest" description="Disordered" evidence="1">
    <location>
        <begin position="78"/>
        <end position="165"/>
    </location>
</feature>
<feature type="compositionally biased region" description="Polar residues" evidence="1">
    <location>
        <begin position="156"/>
        <end position="165"/>
    </location>
</feature>
<comment type="caution">
    <text evidence="2">The sequence shown here is derived from an EMBL/GenBank/DDBJ whole genome shotgun (WGS) entry which is preliminary data.</text>
</comment>
<keyword evidence="3" id="KW-1185">Reference proteome</keyword>
<sequence length="215" mass="23980">MNFASFFKPVSPTITHVRLHHDLLVPRYFSVEGGSSSRGKLRKLMFHVFTLRRRGHGFSDGQTKPSSKHLIFFITTPSSSSHSPVNLTQIPSTSASRSNPSNPLLGLNRNPLLPVQNQAPQRDQLALNNPNQAGPSSSSVIRPQRPHQEQGVRINNDGQVPEQNSPPVIHYMYMRRRRRGNAHQWAFGNQPAQDVIDVGSDFEEGSSDGEDIDLD</sequence>
<evidence type="ECO:0000256" key="1">
    <source>
        <dbReference type="SAM" id="MobiDB-lite"/>
    </source>
</evidence>
<name>A0A314ZL18_PRUYE</name>
<reference evidence="2 3" key="1">
    <citation type="submission" date="2018-02" db="EMBL/GenBank/DDBJ databases">
        <title>Draft genome of wild Prunus yedoensis var. nudiflora.</title>
        <authorList>
            <person name="Baek S."/>
            <person name="Kim J.-H."/>
            <person name="Choi K."/>
            <person name="Kim G.-B."/>
            <person name="Cho A."/>
            <person name="Jang H."/>
            <person name="Shin C.-H."/>
            <person name="Yu H.-J."/>
            <person name="Mun J.-H."/>
        </authorList>
    </citation>
    <scope>NUCLEOTIDE SEQUENCE [LARGE SCALE GENOMIC DNA]</scope>
    <source>
        <strain evidence="3">cv. Jeju island</strain>
        <tissue evidence="2">Leaf</tissue>
    </source>
</reference>
<accession>A0A314ZL18</accession>
<feature type="compositionally biased region" description="Polar residues" evidence="1">
    <location>
        <begin position="115"/>
        <end position="141"/>
    </location>
</feature>
<protein>
    <submittedName>
        <fullName evidence="2">Uncharacterized protein</fullName>
    </submittedName>
</protein>